<dbReference type="PROSITE" id="PS50262">
    <property type="entry name" value="G_PROTEIN_RECEP_F1_2"/>
    <property type="match status" value="1"/>
</dbReference>
<keyword evidence="2 8" id="KW-0812">Transmembrane</keyword>
<proteinExistence type="inferred from homology"/>
<evidence type="ECO:0000256" key="7">
    <source>
        <dbReference type="ARBA" id="ARBA00023224"/>
    </source>
</evidence>
<evidence type="ECO:0000259" key="10">
    <source>
        <dbReference type="PROSITE" id="PS50262"/>
    </source>
</evidence>
<dbReference type="RefSeq" id="XP_031554997.1">
    <property type="nucleotide sequence ID" value="XM_031699137.1"/>
</dbReference>
<dbReference type="GO" id="GO:0005886">
    <property type="term" value="C:plasma membrane"/>
    <property type="evidence" value="ECO:0007669"/>
    <property type="project" value="TreeGrafter"/>
</dbReference>
<dbReference type="Gene3D" id="1.20.1070.10">
    <property type="entry name" value="Rhodopsin 7-helix transmembrane proteins"/>
    <property type="match status" value="1"/>
</dbReference>
<feature type="transmembrane region" description="Helical" evidence="9">
    <location>
        <begin position="256"/>
        <end position="283"/>
    </location>
</feature>
<keyword evidence="6 8" id="KW-0675">Receptor</keyword>
<dbReference type="GO" id="GO:0004930">
    <property type="term" value="F:G protein-coupled receptor activity"/>
    <property type="evidence" value="ECO:0007669"/>
    <property type="project" value="UniProtKB-KW"/>
</dbReference>
<evidence type="ECO:0000313" key="11">
    <source>
        <dbReference type="Proteomes" id="UP000515163"/>
    </source>
</evidence>
<name>A0A6P8HQR6_ACTTE</name>
<protein>
    <submittedName>
        <fullName evidence="12">QRFP-like peptide receptor</fullName>
    </submittedName>
</protein>
<dbReference type="PROSITE" id="PS00237">
    <property type="entry name" value="G_PROTEIN_RECEP_F1_1"/>
    <property type="match status" value="1"/>
</dbReference>
<evidence type="ECO:0000256" key="8">
    <source>
        <dbReference type="RuleBase" id="RU000688"/>
    </source>
</evidence>
<accession>A0A6P8HQR6</accession>
<dbReference type="KEGG" id="aten:116291903"/>
<comment type="similarity">
    <text evidence="8">Belongs to the G-protein coupled receptor 1 family.</text>
</comment>
<dbReference type="InterPro" id="IPR017452">
    <property type="entry name" value="GPCR_Rhodpsn_7TM"/>
</dbReference>
<keyword evidence="11" id="KW-1185">Reference proteome</keyword>
<keyword evidence="4 8" id="KW-0297">G-protein coupled receptor</keyword>
<reference evidence="12" key="1">
    <citation type="submission" date="2025-08" db="UniProtKB">
        <authorList>
            <consortium name="RefSeq"/>
        </authorList>
    </citation>
    <scope>IDENTIFICATION</scope>
    <source>
        <tissue evidence="12">Tentacle</tissue>
    </source>
</reference>
<comment type="subcellular location">
    <subcellularLocation>
        <location evidence="1">Membrane</location>
        <topology evidence="1">Multi-pass membrane protein</topology>
    </subcellularLocation>
</comment>
<dbReference type="OrthoDB" id="2101615at2759"/>
<sequence>MALQVNTSFLLNASNNSDNIRDDLCSSPLEKEGVKVFLLFFYIMVMLLAILGNTSIIYIVYSNRTMRTSTNIFIANMAVCDLGIPYVLIPKKIARLFVGRYIWMVPGEFGIAVCKLVPFVHDVFVDCSTYSLLLITFDRFCAVLLPHKRHLLSNKVVVILITSAWLASISINAVLLRIYNVSYKDGRRFCFASWYSDTASDVYFKTLMCTNIIAPILLITSAYSAIFHKLKRQVQVLGNSISDQLKLKESLLQKKIVKMTFAIVCTFGICWLPIIFTVLFQPFVKLNANSTRYSCWVYRYSEFSLHMKVLPSITNPSLCFVFSKKYRDEFRRIFRGRFSCASNEVGNLEDEVNANAQR</sequence>
<keyword evidence="7 8" id="KW-0807">Transducer</keyword>
<dbReference type="InterPro" id="IPR000276">
    <property type="entry name" value="GPCR_Rhodpsn"/>
</dbReference>
<evidence type="ECO:0000256" key="3">
    <source>
        <dbReference type="ARBA" id="ARBA00022989"/>
    </source>
</evidence>
<evidence type="ECO:0000256" key="5">
    <source>
        <dbReference type="ARBA" id="ARBA00023136"/>
    </source>
</evidence>
<keyword evidence="3 9" id="KW-1133">Transmembrane helix</keyword>
<feature type="transmembrane region" description="Helical" evidence="9">
    <location>
        <begin position="36"/>
        <end position="60"/>
    </location>
</feature>
<evidence type="ECO:0000256" key="4">
    <source>
        <dbReference type="ARBA" id="ARBA00023040"/>
    </source>
</evidence>
<evidence type="ECO:0000256" key="1">
    <source>
        <dbReference type="ARBA" id="ARBA00004141"/>
    </source>
</evidence>
<dbReference type="Pfam" id="PF00001">
    <property type="entry name" value="7tm_1"/>
    <property type="match status" value="1"/>
</dbReference>
<evidence type="ECO:0000256" key="2">
    <source>
        <dbReference type="ARBA" id="ARBA00022692"/>
    </source>
</evidence>
<evidence type="ECO:0000256" key="9">
    <source>
        <dbReference type="SAM" id="Phobius"/>
    </source>
</evidence>
<feature type="domain" description="G-protein coupled receptors family 1 profile" evidence="10">
    <location>
        <begin position="52"/>
        <end position="319"/>
    </location>
</feature>
<dbReference type="InParanoid" id="A0A6P8HQR6"/>
<organism evidence="11 12">
    <name type="scientific">Actinia tenebrosa</name>
    <name type="common">Australian red waratah sea anemone</name>
    <dbReference type="NCBI Taxonomy" id="6105"/>
    <lineage>
        <taxon>Eukaryota</taxon>
        <taxon>Metazoa</taxon>
        <taxon>Cnidaria</taxon>
        <taxon>Anthozoa</taxon>
        <taxon>Hexacorallia</taxon>
        <taxon>Actiniaria</taxon>
        <taxon>Actiniidae</taxon>
        <taxon>Actinia</taxon>
    </lineage>
</organism>
<dbReference type="AlphaFoldDB" id="A0A6P8HQR6"/>
<dbReference type="CDD" id="cd00637">
    <property type="entry name" value="7tm_classA_rhodopsin-like"/>
    <property type="match status" value="1"/>
</dbReference>
<feature type="transmembrane region" description="Helical" evidence="9">
    <location>
        <begin position="303"/>
        <end position="322"/>
    </location>
</feature>
<dbReference type="PANTHER" id="PTHR45695">
    <property type="entry name" value="LEUCOKININ RECEPTOR-RELATED"/>
    <property type="match status" value="1"/>
</dbReference>
<feature type="transmembrane region" description="Helical" evidence="9">
    <location>
        <begin position="157"/>
        <end position="179"/>
    </location>
</feature>
<evidence type="ECO:0000313" key="12">
    <source>
        <dbReference type="RefSeq" id="XP_031554997.1"/>
    </source>
</evidence>
<gene>
    <name evidence="12" type="primary">LOC116291903</name>
</gene>
<dbReference type="SUPFAM" id="SSF81321">
    <property type="entry name" value="Family A G protein-coupled receptor-like"/>
    <property type="match status" value="1"/>
</dbReference>
<dbReference type="PANTHER" id="PTHR45695:SF9">
    <property type="entry name" value="LEUCOKININ RECEPTOR"/>
    <property type="match status" value="1"/>
</dbReference>
<dbReference type="GeneID" id="116291903"/>
<feature type="transmembrane region" description="Helical" evidence="9">
    <location>
        <begin position="202"/>
        <end position="226"/>
    </location>
</feature>
<keyword evidence="5 9" id="KW-0472">Membrane</keyword>
<dbReference type="Proteomes" id="UP000515163">
    <property type="component" value="Unplaced"/>
</dbReference>
<evidence type="ECO:0000256" key="6">
    <source>
        <dbReference type="ARBA" id="ARBA00023170"/>
    </source>
</evidence>
<dbReference type="PRINTS" id="PR00237">
    <property type="entry name" value="GPCRRHODOPSN"/>
</dbReference>